<organism evidence="9 10">
    <name type="scientific">Candidatus Termititenax persephonae</name>
    <dbReference type="NCBI Taxonomy" id="2218525"/>
    <lineage>
        <taxon>Bacteria</taxon>
        <taxon>Bacillati</taxon>
        <taxon>Candidatus Margulisiibacteriota</taxon>
        <taxon>Candidatus Termititenacia</taxon>
        <taxon>Candidatus Termititenacales</taxon>
        <taxon>Candidatus Termititenacaceae</taxon>
        <taxon>Candidatus Termititenax</taxon>
    </lineage>
</organism>
<sequence length="129" mass="14594">MEQKYLLDSNVVIGYLGNKLPLAGMRYISAIVNAVPNISAITKIEVLRFNTTPDSYRILQEFIATSVVYPISEKIVDMTINLCRQTKIKIPDAIIAATCLAEQMILLTRNIVDFKRLPDLRIENPWVAQ</sequence>
<proteinExistence type="inferred from homology"/>
<evidence type="ECO:0000256" key="6">
    <source>
        <dbReference type="ARBA" id="ARBA00022842"/>
    </source>
</evidence>
<keyword evidence="4" id="KW-0479">Metal-binding</keyword>
<evidence type="ECO:0000256" key="2">
    <source>
        <dbReference type="ARBA" id="ARBA00022649"/>
    </source>
</evidence>
<evidence type="ECO:0000259" key="8">
    <source>
        <dbReference type="Pfam" id="PF01850"/>
    </source>
</evidence>
<keyword evidence="6" id="KW-0460">Magnesium</keyword>
<dbReference type="EMBL" id="BGZO01000190">
    <property type="protein sequence ID" value="GBR77320.1"/>
    <property type="molecule type" value="Genomic_DNA"/>
</dbReference>
<accession>A0A388TKD5</accession>
<evidence type="ECO:0000256" key="5">
    <source>
        <dbReference type="ARBA" id="ARBA00022801"/>
    </source>
</evidence>
<dbReference type="AlphaFoldDB" id="A0A388TKD5"/>
<evidence type="ECO:0000256" key="3">
    <source>
        <dbReference type="ARBA" id="ARBA00022722"/>
    </source>
</evidence>
<name>A0A388TKD5_9BACT</name>
<reference evidence="9 10" key="1">
    <citation type="journal article" date="2019" name="ISME J.">
        <title>Genome analyses of uncultured TG2/ZB3 bacteria in 'Margulisbacteria' specifically attached to ectosymbiotic spirochetes of protists in the termite gut.</title>
        <authorList>
            <person name="Utami Y.D."/>
            <person name="Kuwahara H."/>
            <person name="Igai K."/>
            <person name="Murakami T."/>
            <person name="Sugaya K."/>
            <person name="Morikawa T."/>
            <person name="Nagura Y."/>
            <person name="Yuki M."/>
            <person name="Deevong P."/>
            <person name="Inoue T."/>
            <person name="Kihara K."/>
            <person name="Lo N."/>
            <person name="Yamada A."/>
            <person name="Ohkuma M."/>
            <person name="Hongoh Y."/>
        </authorList>
    </citation>
    <scope>NUCLEOTIDE SEQUENCE [LARGE SCALE GENOMIC DNA]</scope>
    <source>
        <strain evidence="9">NkOx7-02</strain>
    </source>
</reference>
<dbReference type="InterPro" id="IPR002716">
    <property type="entry name" value="PIN_dom"/>
</dbReference>
<dbReference type="GO" id="GO:0004518">
    <property type="term" value="F:nuclease activity"/>
    <property type="evidence" value="ECO:0007669"/>
    <property type="project" value="UniProtKB-KW"/>
</dbReference>
<dbReference type="PANTHER" id="PTHR33653">
    <property type="entry name" value="RIBONUCLEASE VAPC2"/>
    <property type="match status" value="1"/>
</dbReference>
<evidence type="ECO:0000256" key="1">
    <source>
        <dbReference type="ARBA" id="ARBA00001946"/>
    </source>
</evidence>
<comment type="cofactor">
    <cofactor evidence="1">
        <name>Mg(2+)</name>
        <dbReference type="ChEBI" id="CHEBI:18420"/>
    </cofactor>
</comment>
<evidence type="ECO:0000256" key="7">
    <source>
        <dbReference type="ARBA" id="ARBA00038093"/>
    </source>
</evidence>
<keyword evidence="2" id="KW-1277">Toxin-antitoxin system</keyword>
<dbReference type="CDD" id="cd18738">
    <property type="entry name" value="PIN_VapC4-5_FitB-like"/>
    <property type="match status" value="1"/>
</dbReference>
<dbReference type="InterPro" id="IPR029060">
    <property type="entry name" value="PIN-like_dom_sf"/>
</dbReference>
<comment type="caution">
    <text evidence="9">The sequence shown here is derived from an EMBL/GenBank/DDBJ whole genome shotgun (WGS) entry which is preliminary data.</text>
</comment>
<dbReference type="Pfam" id="PF01850">
    <property type="entry name" value="PIN"/>
    <property type="match status" value="1"/>
</dbReference>
<keyword evidence="3" id="KW-0540">Nuclease</keyword>
<evidence type="ECO:0000256" key="4">
    <source>
        <dbReference type="ARBA" id="ARBA00022723"/>
    </source>
</evidence>
<dbReference type="InterPro" id="IPR050556">
    <property type="entry name" value="Type_II_TA_system_RNase"/>
</dbReference>
<protein>
    <submittedName>
        <fullName evidence="9">Toxin VapC</fullName>
    </submittedName>
</protein>
<keyword evidence="10" id="KW-1185">Reference proteome</keyword>
<dbReference type="GO" id="GO:0046872">
    <property type="term" value="F:metal ion binding"/>
    <property type="evidence" value="ECO:0007669"/>
    <property type="project" value="UniProtKB-KW"/>
</dbReference>
<keyword evidence="5" id="KW-0378">Hydrolase</keyword>
<dbReference type="PANTHER" id="PTHR33653:SF1">
    <property type="entry name" value="RIBONUCLEASE VAPC2"/>
    <property type="match status" value="1"/>
</dbReference>
<evidence type="ECO:0000313" key="10">
    <source>
        <dbReference type="Proteomes" id="UP000275925"/>
    </source>
</evidence>
<feature type="domain" description="PIN" evidence="8">
    <location>
        <begin position="5"/>
        <end position="118"/>
    </location>
</feature>
<dbReference type="Proteomes" id="UP000275925">
    <property type="component" value="Unassembled WGS sequence"/>
</dbReference>
<dbReference type="Gene3D" id="3.40.50.1010">
    <property type="entry name" value="5'-nuclease"/>
    <property type="match status" value="1"/>
</dbReference>
<dbReference type="SUPFAM" id="SSF88723">
    <property type="entry name" value="PIN domain-like"/>
    <property type="match status" value="1"/>
</dbReference>
<gene>
    <name evidence="9" type="primary">vapC</name>
    <name evidence="9" type="ORF">NO2_1721</name>
</gene>
<comment type="similarity">
    <text evidence="7">Belongs to the PINc/VapC protein family.</text>
</comment>
<dbReference type="GO" id="GO:0016787">
    <property type="term" value="F:hydrolase activity"/>
    <property type="evidence" value="ECO:0007669"/>
    <property type="project" value="UniProtKB-KW"/>
</dbReference>
<evidence type="ECO:0000313" key="9">
    <source>
        <dbReference type="EMBL" id="GBR77320.1"/>
    </source>
</evidence>